<sequence length="86" mass="9610">SHHPHPYAHQDYNQLDYGLPSGSCDQLDQRTRWLGGHSVPLWHAYMADGGGFPGWGSYHCSSHSQDVSAIQRAERRTMSRTTTEGA</sequence>
<protein>
    <submittedName>
        <fullName evidence="1">BCL2-associated X protein</fullName>
    </submittedName>
</protein>
<proteinExistence type="predicted"/>
<name>A0A1A7X161_9TELE</name>
<dbReference type="AlphaFoldDB" id="A0A1A7X161"/>
<reference evidence="1" key="1">
    <citation type="submission" date="2016-05" db="EMBL/GenBank/DDBJ databases">
        <authorList>
            <person name="Lavstsen T."/>
            <person name="Jespersen J.S."/>
        </authorList>
    </citation>
    <scope>NUCLEOTIDE SEQUENCE</scope>
    <source>
        <tissue evidence="1">Brain</tissue>
    </source>
</reference>
<dbReference type="EMBL" id="HADW01010462">
    <property type="protein sequence ID" value="SBP11862.1"/>
    <property type="molecule type" value="Transcribed_RNA"/>
</dbReference>
<evidence type="ECO:0000313" key="1">
    <source>
        <dbReference type="EMBL" id="SBP11862.1"/>
    </source>
</evidence>
<accession>A0A1A7X161</accession>
<organism evidence="1">
    <name type="scientific">Iconisemion striatum</name>
    <dbReference type="NCBI Taxonomy" id="60296"/>
    <lineage>
        <taxon>Eukaryota</taxon>
        <taxon>Metazoa</taxon>
        <taxon>Chordata</taxon>
        <taxon>Craniata</taxon>
        <taxon>Vertebrata</taxon>
        <taxon>Euteleostomi</taxon>
        <taxon>Actinopterygii</taxon>
        <taxon>Neopterygii</taxon>
        <taxon>Teleostei</taxon>
        <taxon>Neoteleostei</taxon>
        <taxon>Acanthomorphata</taxon>
        <taxon>Ovalentaria</taxon>
        <taxon>Atherinomorphae</taxon>
        <taxon>Cyprinodontiformes</taxon>
        <taxon>Nothobranchiidae</taxon>
        <taxon>Iconisemion</taxon>
    </lineage>
</organism>
<gene>
    <name evidence="1" type="primary">BAX</name>
</gene>
<feature type="non-terminal residue" evidence="1">
    <location>
        <position position="1"/>
    </location>
</feature>
<reference evidence="1" key="2">
    <citation type="submission" date="2016-06" db="EMBL/GenBank/DDBJ databases">
        <title>The genome of a short-lived fish provides insights into sex chromosome evolution and the genetic control of aging.</title>
        <authorList>
            <person name="Reichwald K."/>
            <person name="Felder M."/>
            <person name="Petzold A."/>
            <person name="Koch P."/>
            <person name="Groth M."/>
            <person name="Platzer M."/>
        </authorList>
    </citation>
    <scope>NUCLEOTIDE SEQUENCE</scope>
    <source>
        <tissue evidence="1">Brain</tissue>
    </source>
</reference>